<evidence type="ECO:0000256" key="7">
    <source>
        <dbReference type="SAM" id="Phobius"/>
    </source>
</evidence>
<keyword evidence="4 7" id="KW-1133">Transmembrane helix</keyword>
<gene>
    <name evidence="9" type="ORF">SAMN05660971_03692</name>
</gene>
<evidence type="ECO:0000256" key="1">
    <source>
        <dbReference type="ARBA" id="ARBA00004141"/>
    </source>
</evidence>
<dbReference type="PANTHER" id="PTHR32322">
    <property type="entry name" value="INNER MEMBRANE TRANSPORTER"/>
    <property type="match status" value="1"/>
</dbReference>
<dbReference type="InterPro" id="IPR050638">
    <property type="entry name" value="AA-Vitamin_Transporters"/>
</dbReference>
<dbReference type="Proteomes" id="UP000184123">
    <property type="component" value="Unassembled WGS sequence"/>
</dbReference>
<evidence type="ECO:0000313" key="10">
    <source>
        <dbReference type="Proteomes" id="UP000184123"/>
    </source>
</evidence>
<dbReference type="OrthoDB" id="9809509at2"/>
<dbReference type="InterPro" id="IPR037185">
    <property type="entry name" value="EmrE-like"/>
</dbReference>
<feature type="transmembrane region" description="Helical" evidence="7">
    <location>
        <begin position="298"/>
        <end position="318"/>
    </location>
</feature>
<evidence type="ECO:0000256" key="2">
    <source>
        <dbReference type="ARBA" id="ARBA00007362"/>
    </source>
</evidence>
<reference evidence="9 10" key="1">
    <citation type="submission" date="2016-11" db="EMBL/GenBank/DDBJ databases">
        <authorList>
            <person name="Jaros S."/>
            <person name="Januszkiewicz K."/>
            <person name="Wedrychowicz H."/>
        </authorList>
    </citation>
    <scope>NUCLEOTIDE SEQUENCE [LARGE SCALE GENOMIC DNA]</scope>
    <source>
        <strain evidence="9 10">DSM 4740</strain>
    </source>
</reference>
<protein>
    <submittedName>
        <fullName evidence="9">Permease of the drug/metabolite transporter (DMT) superfamily</fullName>
    </submittedName>
</protein>
<feature type="domain" description="EamA" evidence="8">
    <location>
        <begin position="203"/>
        <end position="313"/>
    </location>
</feature>
<dbReference type="STRING" id="44933.SAMN05660971_03692"/>
<feature type="transmembrane region" description="Helical" evidence="7">
    <location>
        <begin position="205"/>
        <end position="227"/>
    </location>
</feature>
<dbReference type="AlphaFoldDB" id="A0A1M7L0X3"/>
<comment type="similarity">
    <text evidence="2">Belongs to the EamA transporter family.</text>
</comment>
<keyword evidence="3 7" id="KW-0812">Transmembrane</keyword>
<dbReference type="SUPFAM" id="SSF103481">
    <property type="entry name" value="Multidrug resistance efflux transporter EmrE"/>
    <property type="match status" value="2"/>
</dbReference>
<keyword evidence="5 7" id="KW-0472">Membrane</keyword>
<organism evidence="9 10">
    <name type="scientific">Halomonas cupida</name>
    <dbReference type="NCBI Taxonomy" id="44933"/>
    <lineage>
        <taxon>Bacteria</taxon>
        <taxon>Pseudomonadati</taxon>
        <taxon>Pseudomonadota</taxon>
        <taxon>Gammaproteobacteria</taxon>
        <taxon>Oceanospirillales</taxon>
        <taxon>Halomonadaceae</taxon>
        <taxon>Halomonas</taxon>
    </lineage>
</organism>
<feature type="domain" description="EamA" evidence="8">
    <location>
        <begin position="27"/>
        <end position="159"/>
    </location>
</feature>
<feature type="transmembrane region" description="Helical" evidence="7">
    <location>
        <begin position="242"/>
        <end position="262"/>
    </location>
</feature>
<feature type="transmembrane region" description="Helical" evidence="7">
    <location>
        <begin position="274"/>
        <end position="292"/>
    </location>
</feature>
<feature type="region of interest" description="Disordered" evidence="6">
    <location>
        <begin position="325"/>
        <end position="369"/>
    </location>
</feature>
<dbReference type="GO" id="GO:0016020">
    <property type="term" value="C:membrane"/>
    <property type="evidence" value="ECO:0007669"/>
    <property type="project" value="UniProtKB-SubCell"/>
</dbReference>
<dbReference type="EMBL" id="FRCA01000011">
    <property type="protein sequence ID" value="SHM71567.1"/>
    <property type="molecule type" value="Genomic_DNA"/>
</dbReference>
<dbReference type="InterPro" id="IPR000620">
    <property type="entry name" value="EamA_dom"/>
</dbReference>
<evidence type="ECO:0000256" key="4">
    <source>
        <dbReference type="ARBA" id="ARBA00022989"/>
    </source>
</evidence>
<feature type="compositionally biased region" description="Basic residues" evidence="6">
    <location>
        <begin position="330"/>
        <end position="341"/>
    </location>
</feature>
<dbReference type="Pfam" id="PF00892">
    <property type="entry name" value="EamA"/>
    <property type="match status" value="2"/>
</dbReference>
<sequence length="369" mass="39042">MSPLPRIHHPLAETRQRLIAGIAPVTIAAGLVVCWSSGFIGSRMTLDLNTPMLGFYSWRFALAALIAWLAVALRWTRPGVKPSWVQVRHEMTCGSLTVGVYLLAMLLAVAEGVSTNVAALIGALQPLAAALLAHQVLHERSCRAQWWGMLLATLGAMAMIVGDLQSAGTARWWAYALPLVAVGAVSVGSILTPPAAAGHRPPLSLVTRLALQLSAATLLFGLAAVVFEPGLPAPPPIRLDSGLALIWLVVLSAYGGYGFLVASLTRLGVTRTSALITLTPAVTLVMGMLMYADQPGLSELGGMTVSLVGALWALYAGVTSRHSGNGLNRRGGRSGPRHHDRATRPEPRTWSAGESPGVGPRAQYRPPRY</sequence>
<proteinExistence type="inferred from homology"/>
<evidence type="ECO:0000259" key="8">
    <source>
        <dbReference type="Pfam" id="PF00892"/>
    </source>
</evidence>
<feature type="transmembrane region" description="Helical" evidence="7">
    <location>
        <begin position="116"/>
        <end position="134"/>
    </location>
</feature>
<feature type="transmembrane region" description="Helical" evidence="7">
    <location>
        <begin position="93"/>
        <end position="110"/>
    </location>
</feature>
<evidence type="ECO:0000256" key="5">
    <source>
        <dbReference type="ARBA" id="ARBA00023136"/>
    </source>
</evidence>
<name>A0A1M7L0X3_9GAMM</name>
<feature type="transmembrane region" description="Helical" evidence="7">
    <location>
        <begin position="21"/>
        <end position="41"/>
    </location>
</feature>
<feature type="transmembrane region" description="Helical" evidence="7">
    <location>
        <begin position="146"/>
        <end position="166"/>
    </location>
</feature>
<evidence type="ECO:0000256" key="6">
    <source>
        <dbReference type="SAM" id="MobiDB-lite"/>
    </source>
</evidence>
<evidence type="ECO:0000256" key="3">
    <source>
        <dbReference type="ARBA" id="ARBA00022692"/>
    </source>
</evidence>
<feature type="transmembrane region" description="Helical" evidence="7">
    <location>
        <begin position="172"/>
        <end position="193"/>
    </location>
</feature>
<dbReference type="PANTHER" id="PTHR32322:SF2">
    <property type="entry name" value="EAMA DOMAIN-CONTAINING PROTEIN"/>
    <property type="match status" value="1"/>
</dbReference>
<evidence type="ECO:0000313" key="9">
    <source>
        <dbReference type="EMBL" id="SHM71567.1"/>
    </source>
</evidence>
<comment type="subcellular location">
    <subcellularLocation>
        <location evidence="1">Membrane</location>
        <topology evidence="1">Multi-pass membrane protein</topology>
    </subcellularLocation>
</comment>
<feature type="transmembrane region" description="Helical" evidence="7">
    <location>
        <begin position="53"/>
        <end position="73"/>
    </location>
</feature>
<accession>A0A1M7L0X3</accession>